<reference evidence="2" key="1">
    <citation type="submission" date="2016-10" db="EMBL/GenBank/DDBJ databases">
        <authorList>
            <person name="Varghese N."/>
            <person name="Submissions S."/>
        </authorList>
    </citation>
    <scope>NUCLEOTIDE SEQUENCE [LARGE SCALE GENOMIC DNA]</scope>
    <source>
        <strain evidence="2">DSM 1565</strain>
    </source>
</reference>
<protein>
    <submittedName>
        <fullName evidence="1">Uncharacterized protein</fullName>
    </submittedName>
</protein>
<name>A0A1I7NT19_9HYPH</name>
<dbReference type="EMBL" id="FPCH01000003">
    <property type="protein sequence ID" value="SFV37814.1"/>
    <property type="molecule type" value="Genomic_DNA"/>
</dbReference>
<gene>
    <name evidence="1" type="ORF">SAMN04488557_3352</name>
</gene>
<sequence>MNIGDKVRVLRTPADLPKDNKQLTTLFRGCVGKTFPIVKFDDGLVELHVGEAFGKPAEYHQIWLEPSLVSLVEA</sequence>
<dbReference type="RefSeq" id="WP_092868832.1">
    <property type="nucleotide sequence ID" value="NZ_FPCH01000003.1"/>
</dbReference>
<organism evidence="1 2">
    <name type="scientific">Hyphomicrobium facile</name>
    <dbReference type="NCBI Taxonomy" id="51670"/>
    <lineage>
        <taxon>Bacteria</taxon>
        <taxon>Pseudomonadati</taxon>
        <taxon>Pseudomonadota</taxon>
        <taxon>Alphaproteobacteria</taxon>
        <taxon>Hyphomicrobiales</taxon>
        <taxon>Hyphomicrobiaceae</taxon>
        <taxon>Hyphomicrobium</taxon>
    </lineage>
</organism>
<evidence type="ECO:0000313" key="1">
    <source>
        <dbReference type="EMBL" id="SFV37814.1"/>
    </source>
</evidence>
<keyword evidence="2" id="KW-1185">Reference proteome</keyword>
<accession>A0A1I7NT19</accession>
<dbReference type="AlphaFoldDB" id="A0A1I7NT19"/>
<proteinExistence type="predicted"/>
<evidence type="ECO:0000313" key="2">
    <source>
        <dbReference type="Proteomes" id="UP000199423"/>
    </source>
</evidence>
<dbReference type="OrthoDB" id="8240489at2"/>
<dbReference type="Proteomes" id="UP000199423">
    <property type="component" value="Unassembled WGS sequence"/>
</dbReference>
<dbReference type="STRING" id="51670.SAMN04488557_3352"/>